<dbReference type="Gene3D" id="2.40.50.140">
    <property type="entry name" value="Nucleic acid-binding proteins"/>
    <property type="match status" value="1"/>
</dbReference>
<dbReference type="Proteomes" id="UP000632858">
    <property type="component" value="Unassembled WGS sequence"/>
</dbReference>
<gene>
    <name evidence="8" type="primary">recO</name>
    <name evidence="10" type="ORF">GCM10010960_01670</name>
</gene>
<sequence>MRVEWQPALVLHKRAYRETSLQLELLTRDHGIVALVAKGVTGAKNHILRAQLQPLQHIKASFLLKGELGTLTQSEALPPPLAFAGERLMAGLYLNELVLKLCPRHDADNELYQRLLQARAELAGNGDLAWLVRRFERDLVGHLGFVTPWSFTASGEEIGPERHYRVHPELGLMPCGAEDAGALVGAEWLAFNADRMPSRPALAVLRGVLHAAIASHLGKSLPRSWQMIGELSRSLLK</sequence>
<dbReference type="InterPro" id="IPR012340">
    <property type="entry name" value="NA-bd_OB-fold"/>
</dbReference>
<comment type="function">
    <text evidence="1 8">Involved in DNA repair and RecF pathway recombination.</text>
</comment>
<evidence type="ECO:0000313" key="10">
    <source>
        <dbReference type="EMBL" id="GGF83231.1"/>
    </source>
</evidence>
<evidence type="ECO:0000313" key="11">
    <source>
        <dbReference type="Proteomes" id="UP000632858"/>
    </source>
</evidence>
<dbReference type="HAMAP" id="MF_00201">
    <property type="entry name" value="RecO"/>
    <property type="match status" value="1"/>
</dbReference>
<evidence type="ECO:0000256" key="6">
    <source>
        <dbReference type="ARBA" id="ARBA00023204"/>
    </source>
</evidence>
<accession>A0A917CBI3</accession>
<dbReference type="EMBL" id="BMFO01000001">
    <property type="protein sequence ID" value="GGF83231.1"/>
    <property type="molecule type" value="Genomic_DNA"/>
</dbReference>
<keyword evidence="6 8" id="KW-0234">DNA repair</keyword>
<dbReference type="GO" id="GO:0043590">
    <property type="term" value="C:bacterial nucleoid"/>
    <property type="evidence" value="ECO:0007669"/>
    <property type="project" value="TreeGrafter"/>
</dbReference>
<dbReference type="AlphaFoldDB" id="A0A917CBI3"/>
<comment type="similarity">
    <text evidence="2 8">Belongs to the RecO family.</text>
</comment>
<reference evidence="10" key="1">
    <citation type="journal article" date="2014" name="Int. J. Syst. Evol. Microbiol.">
        <title>Complete genome sequence of Corynebacterium casei LMG S-19264T (=DSM 44701T), isolated from a smear-ripened cheese.</title>
        <authorList>
            <consortium name="US DOE Joint Genome Institute (JGI-PGF)"/>
            <person name="Walter F."/>
            <person name="Albersmeier A."/>
            <person name="Kalinowski J."/>
            <person name="Ruckert C."/>
        </authorList>
    </citation>
    <scope>NUCLEOTIDE SEQUENCE</scope>
    <source>
        <strain evidence="10">CGMCC 1.12726</strain>
    </source>
</reference>
<evidence type="ECO:0000256" key="7">
    <source>
        <dbReference type="ARBA" id="ARBA00033409"/>
    </source>
</evidence>
<evidence type="ECO:0000256" key="5">
    <source>
        <dbReference type="ARBA" id="ARBA00023172"/>
    </source>
</evidence>
<proteinExistence type="inferred from homology"/>
<dbReference type="RefSeq" id="WP_188446758.1">
    <property type="nucleotide sequence ID" value="NZ_BMFO01000001.1"/>
</dbReference>
<dbReference type="SUPFAM" id="SSF50249">
    <property type="entry name" value="Nucleic acid-binding proteins"/>
    <property type="match status" value="1"/>
</dbReference>
<dbReference type="Pfam" id="PF02565">
    <property type="entry name" value="RecO_C"/>
    <property type="match status" value="1"/>
</dbReference>
<dbReference type="InterPro" id="IPR042242">
    <property type="entry name" value="RecO_C"/>
</dbReference>
<comment type="caution">
    <text evidence="10">The sequence shown here is derived from an EMBL/GenBank/DDBJ whole genome shotgun (WGS) entry which is preliminary data.</text>
</comment>
<organism evidence="10 11">
    <name type="scientific">Arenimonas maotaiensis</name>
    <dbReference type="NCBI Taxonomy" id="1446479"/>
    <lineage>
        <taxon>Bacteria</taxon>
        <taxon>Pseudomonadati</taxon>
        <taxon>Pseudomonadota</taxon>
        <taxon>Gammaproteobacteria</taxon>
        <taxon>Lysobacterales</taxon>
        <taxon>Lysobacteraceae</taxon>
        <taxon>Arenimonas</taxon>
    </lineage>
</organism>
<dbReference type="PANTHER" id="PTHR33991:SF1">
    <property type="entry name" value="DNA REPAIR PROTEIN RECO"/>
    <property type="match status" value="1"/>
</dbReference>
<dbReference type="SUPFAM" id="SSF57863">
    <property type="entry name" value="ArfGap/RecO-like zinc finger"/>
    <property type="match status" value="1"/>
</dbReference>
<feature type="domain" description="DNA replication/recombination mediator RecO N-terminal" evidence="9">
    <location>
        <begin position="1"/>
        <end position="76"/>
    </location>
</feature>
<evidence type="ECO:0000256" key="4">
    <source>
        <dbReference type="ARBA" id="ARBA00022763"/>
    </source>
</evidence>
<keyword evidence="5 8" id="KW-0233">DNA recombination</keyword>
<dbReference type="GO" id="GO:0006310">
    <property type="term" value="P:DNA recombination"/>
    <property type="evidence" value="ECO:0007669"/>
    <property type="project" value="UniProtKB-UniRule"/>
</dbReference>
<protein>
    <recommendedName>
        <fullName evidence="3 8">DNA repair protein RecO</fullName>
    </recommendedName>
    <alternativeName>
        <fullName evidence="7 8">Recombination protein O</fullName>
    </alternativeName>
</protein>
<evidence type="ECO:0000259" key="9">
    <source>
        <dbReference type="Pfam" id="PF11967"/>
    </source>
</evidence>
<keyword evidence="11" id="KW-1185">Reference proteome</keyword>
<keyword evidence="4 8" id="KW-0227">DNA damage</keyword>
<evidence type="ECO:0000256" key="2">
    <source>
        <dbReference type="ARBA" id="ARBA00007452"/>
    </source>
</evidence>
<dbReference type="Gene3D" id="1.20.1440.120">
    <property type="entry name" value="Recombination protein O, C-terminal domain"/>
    <property type="match status" value="1"/>
</dbReference>
<dbReference type="InterPro" id="IPR003717">
    <property type="entry name" value="RecO"/>
</dbReference>
<dbReference type="GO" id="GO:0006302">
    <property type="term" value="P:double-strand break repair"/>
    <property type="evidence" value="ECO:0007669"/>
    <property type="project" value="TreeGrafter"/>
</dbReference>
<evidence type="ECO:0000256" key="1">
    <source>
        <dbReference type="ARBA" id="ARBA00003065"/>
    </source>
</evidence>
<dbReference type="InterPro" id="IPR022572">
    <property type="entry name" value="DNA_rep/recomb_RecO_N"/>
</dbReference>
<reference evidence="10" key="2">
    <citation type="submission" date="2020-09" db="EMBL/GenBank/DDBJ databases">
        <authorList>
            <person name="Sun Q."/>
            <person name="Zhou Y."/>
        </authorList>
    </citation>
    <scope>NUCLEOTIDE SEQUENCE</scope>
    <source>
        <strain evidence="10">CGMCC 1.12726</strain>
    </source>
</reference>
<dbReference type="InterPro" id="IPR037278">
    <property type="entry name" value="ARFGAP/RecO"/>
</dbReference>
<dbReference type="Pfam" id="PF11967">
    <property type="entry name" value="RecO_N"/>
    <property type="match status" value="1"/>
</dbReference>
<evidence type="ECO:0000256" key="3">
    <source>
        <dbReference type="ARBA" id="ARBA00021310"/>
    </source>
</evidence>
<evidence type="ECO:0000256" key="8">
    <source>
        <dbReference type="HAMAP-Rule" id="MF_00201"/>
    </source>
</evidence>
<dbReference type="PANTHER" id="PTHR33991">
    <property type="entry name" value="DNA REPAIR PROTEIN RECO"/>
    <property type="match status" value="1"/>
</dbReference>
<name>A0A917CBI3_9GAMM</name>